<keyword evidence="8 9" id="KW-0472">Membrane</keyword>
<evidence type="ECO:0000313" key="12">
    <source>
        <dbReference type="EMBL" id="PXF40417.1"/>
    </source>
</evidence>
<comment type="subcellular location">
    <subcellularLocation>
        <location evidence="1">Endomembrane system</location>
        <topology evidence="1">Multi-pass membrane protein</topology>
    </subcellularLocation>
</comment>
<organism evidence="12 13">
    <name type="scientific">Gracilariopsis chorda</name>
    <dbReference type="NCBI Taxonomy" id="448386"/>
    <lineage>
        <taxon>Eukaryota</taxon>
        <taxon>Rhodophyta</taxon>
        <taxon>Florideophyceae</taxon>
        <taxon>Rhodymeniophycidae</taxon>
        <taxon>Gracilariales</taxon>
        <taxon>Gracilariaceae</taxon>
        <taxon>Gracilariopsis</taxon>
    </lineage>
</organism>
<protein>
    <submittedName>
        <fullName evidence="12">Dolichyl-phosphate-mannose--protein mannosyltransferase 2</fullName>
    </submittedName>
</protein>
<dbReference type="InterPro" id="IPR003342">
    <property type="entry name" value="ArnT-like_N"/>
</dbReference>
<keyword evidence="5 12" id="KW-0808">Transferase</keyword>
<evidence type="ECO:0000256" key="4">
    <source>
        <dbReference type="ARBA" id="ARBA00022676"/>
    </source>
</evidence>
<dbReference type="GO" id="GO:0016020">
    <property type="term" value="C:membrane"/>
    <property type="evidence" value="ECO:0007669"/>
    <property type="project" value="InterPro"/>
</dbReference>
<feature type="transmembrane region" description="Helical" evidence="9">
    <location>
        <begin position="213"/>
        <end position="240"/>
    </location>
</feature>
<dbReference type="Proteomes" id="UP000247409">
    <property type="component" value="Unassembled WGS sequence"/>
</dbReference>
<comment type="caution">
    <text evidence="12">The sequence shown here is derived from an EMBL/GenBank/DDBJ whole genome shotgun (WGS) entry which is preliminary data.</text>
</comment>
<feature type="transmembrane region" description="Helical" evidence="9">
    <location>
        <begin position="335"/>
        <end position="363"/>
    </location>
</feature>
<evidence type="ECO:0000259" key="10">
    <source>
        <dbReference type="Pfam" id="PF02366"/>
    </source>
</evidence>
<evidence type="ECO:0000256" key="8">
    <source>
        <dbReference type="ARBA" id="ARBA00023136"/>
    </source>
</evidence>
<feature type="transmembrane region" description="Helical" evidence="9">
    <location>
        <begin position="441"/>
        <end position="460"/>
    </location>
</feature>
<dbReference type="AlphaFoldDB" id="A0A2V3IEB9"/>
<reference evidence="12 13" key="1">
    <citation type="journal article" date="2018" name="Mol. Biol. Evol.">
        <title>Analysis of the draft genome of the red seaweed Gracilariopsis chorda provides insights into genome size evolution in Rhodophyta.</title>
        <authorList>
            <person name="Lee J."/>
            <person name="Yang E.C."/>
            <person name="Graf L."/>
            <person name="Yang J.H."/>
            <person name="Qiu H."/>
            <person name="Zel Zion U."/>
            <person name="Chan C.X."/>
            <person name="Stephens T.G."/>
            <person name="Weber A.P.M."/>
            <person name="Boo G.H."/>
            <person name="Boo S.M."/>
            <person name="Kim K.M."/>
            <person name="Shin Y."/>
            <person name="Jung M."/>
            <person name="Lee S.J."/>
            <person name="Yim H.S."/>
            <person name="Lee J.H."/>
            <person name="Bhattacharya D."/>
            <person name="Yoon H.S."/>
        </authorList>
    </citation>
    <scope>NUCLEOTIDE SEQUENCE [LARGE SCALE GENOMIC DNA]</scope>
    <source>
        <strain evidence="12 13">SKKU-2015</strain>
        <tissue evidence="12">Whole body</tissue>
    </source>
</reference>
<evidence type="ECO:0000313" key="13">
    <source>
        <dbReference type="Proteomes" id="UP000247409"/>
    </source>
</evidence>
<evidence type="ECO:0000256" key="9">
    <source>
        <dbReference type="SAM" id="Phobius"/>
    </source>
</evidence>
<dbReference type="Pfam" id="PF02366">
    <property type="entry name" value="PMT"/>
    <property type="match status" value="1"/>
</dbReference>
<keyword evidence="13" id="KW-1185">Reference proteome</keyword>
<comment type="similarity">
    <text evidence="3">Belongs to the glycosyltransferase 39 family.</text>
</comment>
<gene>
    <name evidence="12" type="ORF">BWQ96_09877</name>
</gene>
<dbReference type="InterPro" id="IPR032421">
    <property type="entry name" value="PMT_4TMC"/>
</dbReference>
<sequence length="479" mass="55148">MGWTREFARSADRRNHVFLLALSLGLRYFRLSVPTEFVFDEPYYTTIVDFILRRVAYDDAHPPLAKITFALVAAFLGYNPDLSLPHGVVSRKNQGILFYPLREISALFGACTAPLIYAIARELALSPQAAFFAALLFNLDPLNVILSRLILTDSQLVFYQVLSLYAALRLWRTPASTWTRFKWLCITAFASSCALSVKWAALGTTVLISVESFFALCFLQHPLSIFHCICAFVLAVSWYAHVFHMYFSLMRHAGPRVRFLLDTFRATLLGDPHYNPQAVAPSFAQSVVHLHRKMFGAITAVTNAHAWHSYWYQWIVNWRGLLMHTKQFDPQRWQIVYLISNPAISICCFLCTLIFLTACLLSSRYPKLIYRFESPFSSTSPHEVLRRGTFLLFGWLLHLLPYAFFESPAFLYHYLPALVYVYLLSALVVDQLPIRLRTVFVLLIISAAVACYVYLVPWIYCFPLEGTQHAARRWWGRWD</sequence>
<feature type="transmembrane region" description="Helical" evidence="9">
    <location>
        <begin position="183"/>
        <end position="201"/>
    </location>
</feature>
<keyword evidence="4 12" id="KW-0328">Glycosyltransferase</keyword>
<accession>A0A2V3IEB9</accession>
<evidence type="ECO:0000256" key="2">
    <source>
        <dbReference type="ARBA" id="ARBA00004922"/>
    </source>
</evidence>
<evidence type="ECO:0000256" key="1">
    <source>
        <dbReference type="ARBA" id="ARBA00004127"/>
    </source>
</evidence>
<dbReference type="GO" id="GO:0006493">
    <property type="term" value="P:protein O-linked glycosylation"/>
    <property type="evidence" value="ECO:0007669"/>
    <property type="project" value="InterPro"/>
</dbReference>
<feature type="transmembrane region" description="Helical" evidence="9">
    <location>
        <begin position="99"/>
        <end position="119"/>
    </location>
</feature>
<dbReference type="Pfam" id="PF16192">
    <property type="entry name" value="PMT_4TMC"/>
    <property type="match status" value="1"/>
</dbReference>
<proteinExistence type="inferred from homology"/>
<evidence type="ECO:0000256" key="3">
    <source>
        <dbReference type="ARBA" id="ARBA00007222"/>
    </source>
</evidence>
<comment type="pathway">
    <text evidence="2">Protein modification; protein glycosylation.</text>
</comment>
<feature type="domain" description="Protein O-mannosyl-transferase C-terminal four TM" evidence="11">
    <location>
        <begin position="283"/>
        <end position="478"/>
    </location>
</feature>
<evidence type="ECO:0000256" key="7">
    <source>
        <dbReference type="ARBA" id="ARBA00022989"/>
    </source>
</evidence>
<dbReference type="InterPro" id="IPR027005">
    <property type="entry name" value="PMT-like"/>
</dbReference>
<keyword evidence="6 9" id="KW-0812">Transmembrane</keyword>
<keyword evidence="7 9" id="KW-1133">Transmembrane helix</keyword>
<name>A0A2V3IEB9_9FLOR</name>
<dbReference type="GO" id="GO:0000030">
    <property type="term" value="F:mannosyltransferase activity"/>
    <property type="evidence" value="ECO:0007669"/>
    <property type="project" value="InterPro"/>
</dbReference>
<evidence type="ECO:0000259" key="11">
    <source>
        <dbReference type="Pfam" id="PF16192"/>
    </source>
</evidence>
<dbReference type="UniPathway" id="UPA00378"/>
<dbReference type="EMBL" id="NBIV01000298">
    <property type="protein sequence ID" value="PXF40417.1"/>
    <property type="molecule type" value="Genomic_DNA"/>
</dbReference>
<evidence type="ECO:0000256" key="5">
    <source>
        <dbReference type="ARBA" id="ARBA00022679"/>
    </source>
</evidence>
<feature type="domain" description="ArnT-like N-terminal" evidence="10">
    <location>
        <begin position="18"/>
        <end position="221"/>
    </location>
</feature>
<dbReference type="PANTHER" id="PTHR10050">
    <property type="entry name" value="DOLICHYL-PHOSPHATE-MANNOSE--PROTEIN MANNOSYLTRANSFERASE"/>
    <property type="match status" value="1"/>
</dbReference>
<dbReference type="GO" id="GO:0012505">
    <property type="term" value="C:endomembrane system"/>
    <property type="evidence" value="ECO:0007669"/>
    <property type="project" value="UniProtKB-SubCell"/>
</dbReference>
<evidence type="ECO:0000256" key="6">
    <source>
        <dbReference type="ARBA" id="ARBA00022692"/>
    </source>
</evidence>
<feature type="transmembrane region" description="Helical" evidence="9">
    <location>
        <begin position="131"/>
        <end position="150"/>
    </location>
</feature>
<dbReference type="OrthoDB" id="4896at2759"/>
<feature type="transmembrane region" description="Helical" evidence="9">
    <location>
        <begin position="411"/>
        <end position="429"/>
    </location>
</feature>